<dbReference type="Gene3D" id="4.10.400.10">
    <property type="entry name" value="Low-density Lipoprotein Receptor"/>
    <property type="match status" value="1"/>
</dbReference>
<dbReference type="InterPro" id="IPR036055">
    <property type="entry name" value="LDL_receptor-like_sf"/>
</dbReference>
<evidence type="ECO:0000256" key="4">
    <source>
        <dbReference type="SAM" id="Phobius"/>
    </source>
</evidence>
<feature type="chain" id="PRO_5026962789" description="CUB domain-containing protein" evidence="5">
    <location>
        <begin position="22"/>
        <end position="440"/>
    </location>
</feature>
<evidence type="ECO:0000256" key="1">
    <source>
        <dbReference type="ARBA" id="ARBA00023157"/>
    </source>
</evidence>
<gene>
    <name evidence="6" type="ORF">MCOR_48488</name>
</gene>
<dbReference type="PANTHER" id="PTHR24652:SF69">
    <property type="entry name" value="CUB DOMAIN-CONTAINING PROTEIN"/>
    <property type="match status" value="1"/>
</dbReference>
<feature type="transmembrane region" description="Helical" evidence="4">
    <location>
        <begin position="223"/>
        <end position="246"/>
    </location>
</feature>
<feature type="signal peptide" evidence="5">
    <location>
        <begin position="1"/>
        <end position="21"/>
    </location>
</feature>
<evidence type="ECO:0000256" key="2">
    <source>
        <dbReference type="PROSITE-ProRule" id="PRU00124"/>
    </source>
</evidence>
<accession>A0A6J8E5R7</accession>
<dbReference type="OrthoDB" id="6514358at2759"/>
<protein>
    <recommendedName>
        <fullName evidence="8">CUB domain-containing protein</fullName>
    </recommendedName>
</protein>
<dbReference type="EMBL" id="CACVKT020008520">
    <property type="protein sequence ID" value="CAC5415820.1"/>
    <property type="molecule type" value="Genomic_DNA"/>
</dbReference>
<dbReference type="InterPro" id="IPR042333">
    <property type="entry name" value="LRAD2/Mig-13-like"/>
</dbReference>
<feature type="region of interest" description="Disordered" evidence="3">
    <location>
        <begin position="361"/>
        <end position="380"/>
    </location>
</feature>
<dbReference type="InterPro" id="IPR002172">
    <property type="entry name" value="LDrepeatLR_classA_rpt"/>
</dbReference>
<evidence type="ECO:0000256" key="3">
    <source>
        <dbReference type="SAM" id="MobiDB-lite"/>
    </source>
</evidence>
<feature type="compositionally biased region" description="Low complexity" evidence="3">
    <location>
        <begin position="399"/>
        <end position="409"/>
    </location>
</feature>
<evidence type="ECO:0000313" key="6">
    <source>
        <dbReference type="EMBL" id="CAC5415820.1"/>
    </source>
</evidence>
<feature type="region of interest" description="Disordered" evidence="3">
    <location>
        <begin position="393"/>
        <end position="418"/>
    </location>
</feature>
<feature type="compositionally biased region" description="Polar residues" evidence="3">
    <location>
        <begin position="364"/>
        <end position="380"/>
    </location>
</feature>
<dbReference type="AlphaFoldDB" id="A0A6J8E5R7"/>
<dbReference type="CDD" id="cd00112">
    <property type="entry name" value="LDLa"/>
    <property type="match status" value="1"/>
</dbReference>
<dbReference type="SUPFAM" id="SSF49854">
    <property type="entry name" value="Spermadhesin, CUB domain"/>
    <property type="match status" value="1"/>
</dbReference>
<keyword evidence="4" id="KW-0472">Membrane</keyword>
<dbReference type="PANTHER" id="PTHR24652">
    <property type="entry name" value="LOW-DENSITY LIPOPROTEIN RECEPTOR CLASS A DOMAIN-CONTAINING PROTEIN 2"/>
    <property type="match status" value="1"/>
</dbReference>
<evidence type="ECO:0008006" key="8">
    <source>
        <dbReference type="Google" id="ProtNLM"/>
    </source>
</evidence>
<keyword evidence="4" id="KW-1133">Transmembrane helix</keyword>
<keyword evidence="4" id="KW-0812">Transmembrane</keyword>
<evidence type="ECO:0000313" key="7">
    <source>
        <dbReference type="Proteomes" id="UP000507470"/>
    </source>
</evidence>
<dbReference type="PROSITE" id="PS50068">
    <property type="entry name" value="LDLRA_2"/>
    <property type="match status" value="1"/>
</dbReference>
<dbReference type="InterPro" id="IPR035914">
    <property type="entry name" value="Sperma_CUB_dom_sf"/>
</dbReference>
<proteinExistence type="predicted"/>
<keyword evidence="7" id="KW-1185">Reference proteome</keyword>
<dbReference type="Pfam" id="PF00057">
    <property type="entry name" value="Ldl_recept_a"/>
    <property type="match status" value="1"/>
</dbReference>
<keyword evidence="5" id="KW-0732">Signal</keyword>
<dbReference type="Proteomes" id="UP000507470">
    <property type="component" value="Unassembled WGS sequence"/>
</dbReference>
<evidence type="ECO:0000256" key="5">
    <source>
        <dbReference type="SAM" id="SignalP"/>
    </source>
</evidence>
<dbReference type="SMART" id="SM00192">
    <property type="entry name" value="LDLa"/>
    <property type="match status" value="1"/>
</dbReference>
<organism evidence="6 7">
    <name type="scientific">Mytilus coruscus</name>
    <name type="common">Sea mussel</name>
    <dbReference type="NCBI Taxonomy" id="42192"/>
    <lineage>
        <taxon>Eukaryota</taxon>
        <taxon>Metazoa</taxon>
        <taxon>Spiralia</taxon>
        <taxon>Lophotrochozoa</taxon>
        <taxon>Mollusca</taxon>
        <taxon>Bivalvia</taxon>
        <taxon>Autobranchia</taxon>
        <taxon>Pteriomorphia</taxon>
        <taxon>Mytilida</taxon>
        <taxon>Mytiloidea</taxon>
        <taxon>Mytilidae</taxon>
        <taxon>Mytilinae</taxon>
        <taxon>Mytilus</taxon>
    </lineage>
</organism>
<name>A0A6J8E5R7_MYTCO</name>
<keyword evidence="1" id="KW-1015">Disulfide bond</keyword>
<reference evidence="6 7" key="1">
    <citation type="submission" date="2020-06" db="EMBL/GenBank/DDBJ databases">
        <authorList>
            <person name="Li R."/>
            <person name="Bekaert M."/>
        </authorList>
    </citation>
    <scope>NUCLEOTIDE SEQUENCE [LARGE SCALE GENOMIC DNA]</scope>
    <source>
        <strain evidence="7">wild</strain>
    </source>
</reference>
<comment type="caution">
    <text evidence="2">Lacks conserved residue(s) required for the propagation of feature annotation.</text>
</comment>
<sequence length="440" mass="48979">MSNGRIYLKLIFIFSVPVALGITSTKYMTHYCHYNVIFVNSSLILELTNNLLEVEPEDHIHCAAKMLTDPGSRLLLHFITLDISFHNLSPDRLHIFDYSKTGNASQVSPAGGLYGIYDQYYTHTSSGVQDYLSSGNMFRLDYMGKPTLLYRGFRILITSVKDPNPDGGCATFHSRCSKGSICIPTSTLCNGDHNCGTKDDSDETQCNWVLSTGLEEKYAIGNVITAGALASLSFVLVVVLVFGVIYRYNKRSYLRRESIQVHARRNADGKWKITNDMGLTAQIYAPPTYDDVVADEENEEPPPAYESLPCSVRNSCELRHSRSGSLTIVCVPNRDIHLHNEALNISEMQCFIVSSKEELHTDSNETSTTEPSYAQGSCTDSDISNQFQNVSIGEKDQESASSQSVNSSSDNKKTDSNENLIRPKIIGIVDDEIEYMDDNM</sequence>
<dbReference type="SUPFAM" id="SSF57424">
    <property type="entry name" value="LDL receptor-like module"/>
    <property type="match status" value="1"/>
</dbReference>